<dbReference type="RefSeq" id="XP_053020175.1">
    <property type="nucleotide sequence ID" value="XM_053168927.1"/>
</dbReference>
<keyword evidence="2" id="KW-1185">Reference proteome</keyword>
<sequence length="453" mass="52418">MASLPLEIIHRIFQFVATDEDNQCELLSSSAYWSCPLRTQEVLWTHRIDVERRAWNTWVTFRMLCRACNELISDRMGHSAVDVGTETDFRIVVPRGQSRSTSLKRFRAFDMAGCFDDLWSILNVNNETMESFFVERGNAPNEIECGYSLPSAALVFSTFPRLTTFTHRTNAATKWFSFRNLVELLRYSPELKHLTIFQLAGPQSEEDASQLMQNQGAPACQLSSLHIRRVRRMNGEMLKHIVANSHESLWQLMFVLESAVSIFTRSHLVDRGVGRAMDICDAFEPCKQIETLRMADLMYDGSPSVGEQRREVFNRESPLSSVVEKLTSGLTHLQTLELCGTIKLEALYDRHEILVPFKLKSLFIDRYYQYRFDRVGFQLRRDKGPFSQLEKLALDEQVEFNALADASEWERFRETCQRRGVQLRIHRDNPLRNLEVEPDSLAAQFERLAVQPL</sequence>
<organism evidence="1 2">
    <name type="scientific">Puccinia triticina</name>
    <dbReference type="NCBI Taxonomy" id="208348"/>
    <lineage>
        <taxon>Eukaryota</taxon>
        <taxon>Fungi</taxon>
        <taxon>Dikarya</taxon>
        <taxon>Basidiomycota</taxon>
        <taxon>Pucciniomycotina</taxon>
        <taxon>Pucciniomycetes</taxon>
        <taxon>Pucciniales</taxon>
        <taxon>Pucciniaceae</taxon>
        <taxon>Puccinia</taxon>
    </lineage>
</organism>
<reference evidence="1" key="1">
    <citation type="submission" date="2022-10" db="EMBL/GenBank/DDBJ databases">
        <title>Puccinia triticina Genome sequencing and assembly.</title>
        <authorList>
            <person name="Li C."/>
        </authorList>
    </citation>
    <scope>NUCLEOTIDE SEQUENCE</scope>
    <source>
        <strain evidence="1">Pt15</strain>
    </source>
</reference>
<gene>
    <name evidence="1" type="ORF">PtA15_5A193</name>
</gene>
<proteinExistence type="predicted"/>
<dbReference type="GeneID" id="77809822"/>
<evidence type="ECO:0000313" key="1">
    <source>
        <dbReference type="EMBL" id="WAQ84620.1"/>
    </source>
</evidence>
<evidence type="ECO:0000313" key="2">
    <source>
        <dbReference type="Proteomes" id="UP001164743"/>
    </source>
</evidence>
<dbReference type="Gene3D" id="3.80.10.10">
    <property type="entry name" value="Ribonuclease Inhibitor"/>
    <property type="match status" value="1"/>
</dbReference>
<name>A0ABY7CLD4_9BASI</name>
<evidence type="ECO:0008006" key="3">
    <source>
        <dbReference type="Google" id="ProtNLM"/>
    </source>
</evidence>
<dbReference type="Proteomes" id="UP001164743">
    <property type="component" value="Chromosome 5A"/>
</dbReference>
<dbReference type="InterPro" id="IPR032675">
    <property type="entry name" value="LRR_dom_sf"/>
</dbReference>
<protein>
    <recommendedName>
        <fullName evidence="3">F-box domain-containing protein</fullName>
    </recommendedName>
</protein>
<accession>A0ABY7CLD4</accession>
<dbReference type="EMBL" id="CP110425">
    <property type="protein sequence ID" value="WAQ84620.1"/>
    <property type="molecule type" value="Genomic_DNA"/>
</dbReference>